<keyword evidence="12" id="KW-0449">Lipoprotein</keyword>
<proteinExistence type="inferred from homology"/>
<dbReference type="PIRSF" id="PIRSF006268">
    <property type="entry name" value="ApbE"/>
    <property type="match status" value="1"/>
</dbReference>
<evidence type="ECO:0000256" key="9">
    <source>
        <dbReference type="ARBA" id="ARBA00048540"/>
    </source>
</evidence>
<reference evidence="13" key="1">
    <citation type="submission" date="2016-10" db="EMBL/GenBank/DDBJ databases">
        <title>The complete genome sequence of the rumen bacterium Butyrivibrio hungatei MB2003.</title>
        <authorList>
            <person name="Palevich N."/>
            <person name="Kelly W.J."/>
            <person name="Leahy S.C."/>
            <person name="Altermann E."/>
            <person name="Rakonjac J."/>
            <person name="Attwood G.T."/>
        </authorList>
    </citation>
    <scope>NUCLEOTIDE SEQUENCE [LARGE SCALE GENOMIC DNA]</scope>
    <source>
        <strain evidence="13">MB2003</strain>
    </source>
</reference>
<evidence type="ECO:0000256" key="11">
    <source>
        <dbReference type="PIRSR" id="PIRSR006268-2"/>
    </source>
</evidence>
<dbReference type="EMBL" id="CP017831">
    <property type="protein sequence ID" value="AOZ96613.1"/>
    <property type="molecule type" value="Genomic_DNA"/>
</dbReference>
<keyword evidence="6 10" id="KW-0274">FAD</keyword>
<feature type="binding site" evidence="11">
    <location>
        <position position="172"/>
    </location>
    <ligand>
        <name>Mg(2+)</name>
        <dbReference type="ChEBI" id="CHEBI:18420"/>
    </ligand>
</feature>
<name>A0A1D9P290_9FIRM</name>
<evidence type="ECO:0000256" key="6">
    <source>
        <dbReference type="ARBA" id="ARBA00022827"/>
    </source>
</evidence>
<evidence type="ECO:0000313" key="12">
    <source>
        <dbReference type="EMBL" id="AOZ96613.1"/>
    </source>
</evidence>
<gene>
    <name evidence="12" type="ORF">bhn_I1580</name>
</gene>
<evidence type="ECO:0000256" key="3">
    <source>
        <dbReference type="ARBA" id="ARBA00022630"/>
    </source>
</evidence>
<protein>
    <recommendedName>
        <fullName evidence="2 10">FAD:protein FMN transferase</fullName>
        <ecNumber evidence="1 10">2.7.1.180</ecNumber>
    </recommendedName>
    <alternativeName>
        <fullName evidence="8 10">Flavin transferase</fullName>
    </alternativeName>
</protein>
<dbReference type="Pfam" id="PF02424">
    <property type="entry name" value="ApbE"/>
    <property type="match status" value="1"/>
</dbReference>
<evidence type="ECO:0000256" key="1">
    <source>
        <dbReference type="ARBA" id="ARBA00011955"/>
    </source>
</evidence>
<evidence type="ECO:0000256" key="8">
    <source>
        <dbReference type="ARBA" id="ARBA00031306"/>
    </source>
</evidence>
<dbReference type="EC" id="2.7.1.180" evidence="1 10"/>
<organism evidence="12 13">
    <name type="scientific">Butyrivibrio hungatei</name>
    <dbReference type="NCBI Taxonomy" id="185008"/>
    <lineage>
        <taxon>Bacteria</taxon>
        <taxon>Bacillati</taxon>
        <taxon>Bacillota</taxon>
        <taxon>Clostridia</taxon>
        <taxon>Lachnospirales</taxon>
        <taxon>Lachnospiraceae</taxon>
        <taxon>Butyrivibrio</taxon>
    </lineage>
</organism>
<keyword evidence="4 10" id="KW-0808">Transferase</keyword>
<dbReference type="GO" id="GO:0046872">
    <property type="term" value="F:metal ion binding"/>
    <property type="evidence" value="ECO:0007669"/>
    <property type="project" value="UniProtKB-UniRule"/>
</dbReference>
<evidence type="ECO:0000256" key="2">
    <source>
        <dbReference type="ARBA" id="ARBA00016337"/>
    </source>
</evidence>
<keyword evidence="3 10" id="KW-0285">Flavoprotein</keyword>
<keyword evidence="7 10" id="KW-0460">Magnesium</keyword>
<comment type="catalytic activity">
    <reaction evidence="9 10">
        <text>L-threonyl-[protein] + FAD = FMN-L-threonyl-[protein] + AMP + H(+)</text>
        <dbReference type="Rhea" id="RHEA:36847"/>
        <dbReference type="Rhea" id="RHEA-COMP:11060"/>
        <dbReference type="Rhea" id="RHEA-COMP:11061"/>
        <dbReference type="ChEBI" id="CHEBI:15378"/>
        <dbReference type="ChEBI" id="CHEBI:30013"/>
        <dbReference type="ChEBI" id="CHEBI:57692"/>
        <dbReference type="ChEBI" id="CHEBI:74257"/>
        <dbReference type="ChEBI" id="CHEBI:456215"/>
        <dbReference type="EC" id="2.7.1.180"/>
    </reaction>
</comment>
<dbReference type="InterPro" id="IPR024932">
    <property type="entry name" value="ApbE"/>
</dbReference>
<dbReference type="RefSeq" id="WP_071176288.1">
    <property type="nucleotide sequence ID" value="NZ_CP017831.1"/>
</dbReference>
<evidence type="ECO:0000256" key="7">
    <source>
        <dbReference type="ARBA" id="ARBA00022842"/>
    </source>
</evidence>
<dbReference type="PANTHER" id="PTHR30040:SF2">
    <property type="entry name" value="FAD:PROTEIN FMN TRANSFERASE"/>
    <property type="match status" value="1"/>
</dbReference>
<dbReference type="Proteomes" id="UP000179284">
    <property type="component" value="Chromosome I"/>
</dbReference>
<evidence type="ECO:0000256" key="10">
    <source>
        <dbReference type="PIRNR" id="PIRNR006268"/>
    </source>
</evidence>
<evidence type="ECO:0000256" key="4">
    <source>
        <dbReference type="ARBA" id="ARBA00022679"/>
    </source>
</evidence>
<sequence length="348" mass="38504">MKKLLGVVGVVLGLAVFLVILKFYHAKEDNLETTTLYAMDTLMEIQVAGDEALLDESERRIGNLEKALSVTDPESEIGLLNEKKQYTMSKQTTEILKNALDICKETDGDLDISIYPVLTAWGFTTSKYRIPEETEIKDLLKYVDYRRISIRNGSNGTSLVTIPSDMKIDLGSIVKGYTSNMLADYYRKMGVKSALINLGGNVQCVGKKPNGQPWNVAIKSPFKDTKSGILGVIKAEDVAIITSGGYERFFESNGEVFWHILDPDTGKPAKNGLVSVTIIGKDGLMCDGFSTALFVKGLDEAIDFWKTRDDFDAVFITDDGNVYVTEGIADKFSLSSEYYDAKLTVVRK</sequence>
<keyword evidence="5 10" id="KW-0479">Metal-binding</keyword>
<dbReference type="InterPro" id="IPR003374">
    <property type="entry name" value="ApbE-like_sf"/>
</dbReference>
<feature type="binding site" evidence="11">
    <location>
        <position position="287"/>
    </location>
    <ligand>
        <name>Mg(2+)</name>
        <dbReference type="ChEBI" id="CHEBI:18420"/>
    </ligand>
</feature>
<dbReference type="PANTHER" id="PTHR30040">
    <property type="entry name" value="THIAMINE BIOSYNTHESIS LIPOPROTEIN APBE"/>
    <property type="match status" value="1"/>
</dbReference>
<dbReference type="KEGG" id="bhu:bhn_I1580"/>
<comment type="similarity">
    <text evidence="10">Belongs to the ApbE family.</text>
</comment>
<feature type="binding site" evidence="11">
    <location>
        <position position="291"/>
    </location>
    <ligand>
        <name>Mg(2+)</name>
        <dbReference type="ChEBI" id="CHEBI:18420"/>
    </ligand>
</feature>
<keyword evidence="13" id="KW-1185">Reference proteome</keyword>
<evidence type="ECO:0000313" key="13">
    <source>
        <dbReference type="Proteomes" id="UP000179284"/>
    </source>
</evidence>
<comment type="cofactor">
    <cofactor evidence="11">
        <name>Mg(2+)</name>
        <dbReference type="ChEBI" id="CHEBI:18420"/>
    </cofactor>
    <cofactor evidence="11">
        <name>Mn(2+)</name>
        <dbReference type="ChEBI" id="CHEBI:29035"/>
    </cofactor>
    <text evidence="11">Magnesium. Can also use manganese.</text>
</comment>
<dbReference type="AlphaFoldDB" id="A0A1D9P290"/>
<dbReference type="Gene3D" id="3.10.520.10">
    <property type="entry name" value="ApbE-like domains"/>
    <property type="match status" value="1"/>
</dbReference>
<dbReference type="GO" id="GO:0016740">
    <property type="term" value="F:transferase activity"/>
    <property type="evidence" value="ECO:0007669"/>
    <property type="project" value="UniProtKB-UniRule"/>
</dbReference>
<evidence type="ECO:0000256" key="5">
    <source>
        <dbReference type="ARBA" id="ARBA00022723"/>
    </source>
</evidence>
<dbReference type="SUPFAM" id="SSF143631">
    <property type="entry name" value="ApbE-like"/>
    <property type="match status" value="1"/>
</dbReference>
<accession>A0A1D9P290</accession>